<dbReference type="EMBL" id="UYWY01022815">
    <property type="protein sequence ID" value="VDM46692.1"/>
    <property type="molecule type" value="Genomic_DNA"/>
</dbReference>
<name>A0A183V3Q1_TOXCA</name>
<reference evidence="3" key="1">
    <citation type="submission" date="2016-06" db="UniProtKB">
        <authorList>
            <consortium name="WormBaseParasite"/>
        </authorList>
    </citation>
    <scope>IDENTIFICATION</scope>
</reference>
<accession>A0A183V3Q1</accession>
<evidence type="ECO:0000313" key="2">
    <source>
        <dbReference type="Proteomes" id="UP000050794"/>
    </source>
</evidence>
<evidence type="ECO:0000313" key="3">
    <source>
        <dbReference type="WBParaSite" id="TCNE_0001537201-mRNA-1"/>
    </source>
</evidence>
<evidence type="ECO:0000313" key="1">
    <source>
        <dbReference type="EMBL" id="VDM46692.1"/>
    </source>
</evidence>
<reference evidence="1 2" key="2">
    <citation type="submission" date="2018-11" db="EMBL/GenBank/DDBJ databases">
        <authorList>
            <consortium name="Pathogen Informatics"/>
        </authorList>
    </citation>
    <scope>NUCLEOTIDE SEQUENCE [LARGE SCALE GENOMIC DNA]</scope>
</reference>
<dbReference type="WBParaSite" id="TCNE_0001537201-mRNA-1">
    <property type="protein sequence ID" value="TCNE_0001537201-mRNA-1"/>
    <property type="gene ID" value="TCNE_0001537201"/>
</dbReference>
<keyword evidence="2" id="KW-1185">Reference proteome</keyword>
<organism evidence="2 3">
    <name type="scientific">Toxocara canis</name>
    <name type="common">Canine roundworm</name>
    <dbReference type="NCBI Taxonomy" id="6265"/>
    <lineage>
        <taxon>Eukaryota</taxon>
        <taxon>Metazoa</taxon>
        <taxon>Ecdysozoa</taxon>
        <taxon>Nematoda</taxon>
        <taxon>Chromadorea</taxon>
        <taxon>Rhabditida</taxon>
        <taxon>Spirurina</taxon>
        <taxon>Ascaridomorpha</taxon>
        <taxon>Ascaridoidea</taxon>
        <taxon>Toxocaridae</taxon>
        <taxon>Toxocara</taxon>
    </lineage>
</organism>
<sequence length="72" mass="8485">MYKTHIHFQTRHNRRVYLLVKAATATSTEAWRMPEYELCAEGLFKWTPTYEYRDIERRSSLGSNMGSLKNAA</sequence>
<dbReference type="AlphaFoldDB" id="A0A183V3Q1"/>
<dbReference type="Proteomes" id="UP000050794">
    <property type="component" value="Unassembled WGS sequence"/>
</dbReference>
<proteinExistence type="predicted"/>
<gene>
    <name evidence="1" type="ORF">TCNE_LOCUS15371</name>
</gene>
<protein>
    <submittedName>
        <fullName evidence="3">Transposase</fullName>
    </submittedName>
</protein>